<keyword evidence="1" id="KW-0812">Transmembrane</keyword>
<feature type="transmembrane region" description="Helical" evidence="1">
    <location>
        <begin position="12"/>
        <end position="35"/>
    </location>
</feature>
<evidence type="ECO:0000313" key="2">
    <source>
        <dbReference type="EMBL" id="GJD58959.1"/>
    </source>
</evidence>
<keyword evidence="1" id="KW-0472">Membrane</keyword>
<dbReference type="Proteomes" id="UP001055303">
    <property type="component" value="Unassembled WGS sequence"/>
</dbReference>
<reference evidence="2" key="3">
    <citation type="submission" date="2021-08" db="EMBL/GenBank/DDBJ databases">
        <authorList>
            <person name="Tani A."/>
            <person name="Ola A."/>
            <person name="Ogura Y."/>
            <person name="Katsura K."/>
            <person name="Hayashi T."/>
        </authorList>
    </citation>
    <scope>NUCLEOTIDE SEQUENCE</scope>
    <source>
        <strain evidence="2">DSM 22415</strain>
    </source>
</reference>
<dbReference type="OrthoDB" id="7999652at2"/>
<evidence type="ECO:0000313" key="4">
    <source>
        <dbReference type="Proteomes" id="UP000401717"/>
    </source>
</evidence>
<feature type="transmembrane region" description="Helical" evidence="1">
    <location>
        <begin position="41"/>
        <end position="59"/>
    </location>
</feature>
<dbReference type="EMBL" id="CABFVH010000001">
    <property type="protein sequence ID" value="VUF10584.1"/>
    <property type="molecule type" value="Genomic_DNA"/>
</dbReference>
<dbReference type="RefSeq" id="WP_144759055.1">
    <property type="nucleotide sequence ID" value="NZ_BPQI01000177.1"/>
</dbReference>
<dbReference type="EMBL" id="BPQI01000177">
    <property type="protein sequence ID" value="GJD58959.1"/>
    <property type="molecule type" value="Genomic_DNA"/>
</dbReference>
<evidence type="ECO:0000313" key="5">
    <source>
        <dbReference type="Proteomes" id="UP001055303"/>
    </source>
</evidence>
<keyword evidence="5" id="KW-1185">Reference proteome</keyword>
<dbReference type="AlphaFoldDB" id="A0A564FS63"/>
<protein>
    <submittedName>
        <fullName evidence="3">Uncharacterized protein</fullName>
    </submittedName>
</protein>
<accession>A0A564FS63</accession>
<name>A0A564FS63_9HYPH</name>
<dbReference type="Proteomes" id="UP000401717">
    <property type="component" value="Unassembled WGS sequence"/>
</dbReference>
<evidence type="ECO:0000313" key="3">
    <source>
        <dbReference type="EMBL" id="VUF10584.1"/>
    </source>
</evidence>
<reference evidence="3 4" key="1">
    <citation type="submission" date="2019-06" db="EMBL/GenBank/DDBJ databases">
        <authorList>
            <person name="Rodrigo-Torres L."/>
            <person name="Arahal R. D."/>
            <person name="Lucena T."/>
        </authorList>
    </citation>
    <scope>NUCLEOTIDE SEQUENCE [LARGE SCALE GENOMIC DNA]</scope>
    <source>
        <strain evidence="3 4">SW08-7</strain>
    </source>
</reference>
<proteinExistence type="predicted"/>
<organism evidence="3 4">
    <name type="scientific">Methylobacterium dankookense</name>
    <dbReference type="NCBI Taxonomy" id="560405"/>
    <lineage>
        <taxon>Bacteria</taxon>
        <taxon>Pseudomonadati</taxon>
        <taxon>Pseudomonadota</taxon>
        <taxon>Alphaproteobacteria</taxon>
        <taxon>Hyphomicrobiales</taxon>
        <taxon>Methylobacteriaceae</taxon>
        <taxon>Methylobacterium</taxon>
    </lineage>
</organism>
<keyword evidence="1" id="KW-1133">Transmembrane helix</keyword>
<reference evidence="2" key="2">
    <citation type="journal article" date="2021" name="Front. Microbiol.">
        <title>Comprehensive Comparative Genomics and Phenotyping of Methylobacterium Species.</title>
        <authorList>
            <person name="Alessa O."/>
            <person name="Ogura Y."/>
            <person name="Fujitani Y."/>
            <person name="Takami H."/>
            <person name="Hayashi T."/>
            <person name="Sahin N."/>
            <person name="Tani A."/>
        </authorList>
    </citation>
    <scope>NUCLEOTIDE SEQUENCE</scope>
    <source>
        <strain evidence="2">DSM 22415</strain>
    </source>
</reference>
<gene>
    <name evidence="2" type="ORF">IFDJLNFL_4885</name>
    <name evidence="3" type="ORF">MTDSW087_00252</name>
</gene>
<sequence length="65" mass="6822">MRGDGALRALRGALQFGFPLAGLIVIGHAVIISIGGDIERWQFALGVLLILLGFSARLIPVARGP</sequence>
<evidence type="ECO:0000256" key="1">
    <source>
        <dbReference type="SAM" id="Phobius"/>
    </source>
</evidence>